<keyword evidence="3" id="KW-1185">Reference proteome</keyword>
<dbReference type="InterPro" id="IPR005160">
    <property type="entry name" value="Ku_C"/>
</dbReference>
<dbReference type="GO" id="GO:0003678">
    <property type="term" value="F:DNA helicase activity"/>
    <property type="evidence" value="ECO:0007669"/>
    <property type="project" value="InterPro"/>
</dbReference>
<dbReference type="SUPFAM" id="SSF100939">
    <property type="entry name" value="SPOC domain-like"/>
    <property type="match status" value="1"/>
</dbReference>
<evidence type="ECO:0000259" key="1">
    <source>
        <dbReference type="Pfam" id="PF03730"/>
    </source>
</evidence>
<dbReference type="EMBL" id="JAACJN010000066">
    <property type="protein sequence ID" value="KAF5379973.1"/>
    <property type="molecule type" value="Genomic_DNA"/>
</dbReference>
<organism evidence="2 3">
    <name type="scientific">Collybiopsis confluens</name>
    <dbReference type="NCBI Taxonomy" id="2823264"/>
    <lineage>
        <taxon>Eukaryota</taxon>
        <taxon>Fungi</taxon>
        <taxon>Dikarya</taxon>
        <taxon>Basidiomycota</taxon>
        <taxon>Agaricomycotina</taxon>
        <taxon>Agaricomycetes</taxon>
        <taxon>Agaricomycetidae</taxon>
        <taxon>Agaricales</taxon>
        <taxon>Marasmiineae</taxon>
        <taxon>Omphalotaceae</taxon>
        <taxon>Collybiopsis</taxon>
    </lineage>
</organism>
<reference evidence="2 3" key="1">
    <citation type="journal article" date="2020" name="ISME J.">
        <title>Uncovering the hidden diversity of litter-decomposition mechanisms in mushroom-forming fungi.</title>
        <authorList>
            <person name="Floudas D."/>
            <person name="Bentzer J."/>
            <person name="Ahren D."/>
            <person name="Johansson T."/>
            <person name="Persson P."/>
            <person name="Tunlid A."/>
        </authorList>
    </citation>
    <scope>NUCLEOTIDE SEQUENCE [LARGE SCALE GENOMIC DNA]</scope>
    <source>
        <strain evidence="2 3">CBS 406.79</strain>
    </source>
</reference>
<accession>A0A8H5M3X7</accession>
<dbReference type="OrthoDB" id="761538at2759"/>
<dbReference type="Gene3D" id="1.10.1600.10">
    <property type="match status" value="1"/>
</dbReference>
<gene>
    <name evidence="2" type="ORF">D9757_010242</name>
</gene>
<dbReference type="Pfam" id="PF03730">
    <property type="entry name" value="Ku_C"/>
    <property type="match status" value="1"/>
</dbReference>
<dbReference type="InterPro" id="IPR016194">
    <property type="entry name" value="SPOC-like_C_dom_sf"/>
</dbReference>
<proteinExistence type="predicted"/>
<evidence type="ECO:0000313" key="2">
    <source>
        <dbReference type="EMBL" id="KAF5379973.1"/>
    </source>
</evidence>
<name>A0A8H5M3X7_9AGAR</name>
<dbReference type="GO" id="GO:0003677">
    <property type="term" value="F:DNA binding"/>
    <property type="evidence" value="ECO:0007669"/>
    <property type="project" value="InterPro"/>
</dbReference>
<feature type="domain" description="Ku70/Ku80 C-terminal arm" evidence="1">
    <location>
        <begin position="43"/>
        <end position="97"/>
    </location>
</feature>
<sequence length="104" mass="11672">MDPAGFHIVPMPFADDIRSAPVEEGFIASDELKDAARQWINGPDSYPNPALAYHYEQLEASAFQEPYNADEFEDLTEPNVDMIHKKAGALLKQWKLDLLDDHAG</sequence>
<dbReference type="GO" id="GO:0006303">
    <property type="term" value="P:double-strand break repair via nonhomologous end joining"/>
    <property type="evidence" value="ECO:0007669"/>
    <property type="project" value="InterPro"/>
</dbReference>
<dbReference type="AlphaFoldDB" id="A0A8H5M3X7"/>
<dbReference type="Proteomes" id="UP000518752">
    <property type="component" value="Unassembled WGS sequence"/>
</dbReference>
<evidence type="ECO:0000313" key="3">
    <source>
        <dbReference type="Proteomes" id="UP000518752"/>
    </source>
</evidence>
<protein>
    <recommendedName>
        <fullName evidence="1">Ku70/Ku80 C-terminal arm domain-containing protein</fullName>
    </recommendedName>
</protein>
<comment type="caution">
    <text evidence="2">The sequence shown here is derived from an EMBL/GenBank/DDBJ whole genome shotgun (WGS) entry which is preliminary data.</text>
</comment>